<dbReference type="RefSeq" id="WP_318107200.1">
    <property type="nucleotide sequence ID" value="NZ_CP137573.1"/>
</dbReference>
<protein>
    <recommendedName>
        <fullName evidence="5">Lipoprotein</fullName>
    </recommendedName>
</protein>
<evidence type="ECO:0000313" key="3">
    <source>
        <dbReference type="EMBL" id="WOX24754.1"/>
    </source>
</evidence>
<keyword evidence="4" id="KW-1185">Reference proteome</keyword>
<sequence length="141" mass="14937">MRTQRTAVTAALLAATVLVAGCGAGGGPDVPQEASGTLEQLAERARCDRPDVRTDSAELRQASCATDDGKYVLLTFATDRGQRDWINQAKDYGGSYLVGRRWVVAGDERTVTAVRGRLGGTVETAPPHRPQGSHGSHGSHH</sequence>
<accession>A0ABZ0LZ91</accession>
<proteinExistence type="predicted"/>
<dbReference type="EMBL" id="CP137573">
    <property type="protein sequence ID" value="WOX24754.1"/>
    <property type="molecule type" value="Genomic_DNA"/>
</dbReference>
<feature type="chain" id="PRO_5046134579" description="Lipoprotein" evidence="2">
    <location>
        <begin position="21"/>
        <end position="141"/>
    </location>
</feature>
<evidence type="ECO:0000256" key="1">
    <source>
        <dbReference type="SAM" id="MobiDB-lite"/>
    </source>
</evidence>
<organism evidence="3 4">
    <name type="scientific">Streptomyces solicathayae</name>
    <dbReference type="NCBI Taxonomy" id="3081768"/>
    <lineage>
        <taxon>Bacteria</taxon>
        <taxon>Bacillati</taxon>
        <taxon>Actinomycetota</taxon>
        <taxon>Actinomycetes</taxon>
        <taxon>Kitasatosporales</taxon>
        <taxon>Streptomycetaceae</taxon>
        <taxon>Streptomyces</taxon>
    </lineage>
</organism>
<feature type="signal peptide" evidence="2">
    <location>
        <begin position="1"/>
        <end position="20"/>
    </location>
</feature>
<evidence type="ECO:0000313" key="4">
    <source>
        <dbReference type="Proteomes" id="UP001301731"/>
    </source>
</evidence>
<feature type="compositionally biased region" description="Low complexity" evidence="1">
    <location>
        <begin position="132"/>
        <end position="141"/>
    </location>
</feature>
<feature type="region of interest" description="Disordered" evidence="1">
    <location>
        <begin position="117"/>
        <end position="141"/>
    </location>
</feature>
<reference evidence="3 4" key="1">
    <citation type="submission" date="2023-10" db="EMBL/GenBank/DDBJ databases">
        <title>The genome sequence of Streptomyces sp. HUAS YS2.</title>
        <authorList>
            <person name="Mo P."/>
        </authorList>
    </citation>
    <scope>NUCLEOTIDE SEQUENCE [LARGE SCALE GENOMIC DNA]</scope>
    <source>
        <strain evidence="3 4">HUAS YS2</strain>
    </source>
</reference>
<keyword evidence="2" id="KW-0732">Signal</keyword>
<name>A0ABZ0LZ91_9ACTN</name>
<dbReference type="PROSITE" id="PS51257">
    <property type="entry name" value="PROKAR_LIPOPROTEIN"/>
    <property type="match status" value="1"/>
</dbReference>
<gene>
    <name evidence="3" type="ORF">R2D22_26595</name>
</gene>
<dbReference type="Proteomes" id="UP001301731">
    <property type="component" value="Chromosome"/>
</dbReference>
<evidence type="ECO:0008006" key="5">
    <source>
        <dbReference type="Google" id="ProtNLM"/>
    </source>
</evidence>
<evidence type="ECO:0000256" key="2">
    <source>
        <dbReference type="SAM" id="SignalP"/>
    </source>
</evidence>